<dbReference type="PANTHER" id="PTHR43643">
    <property type="entry name" value="HISTIDINOL-PHOSPHATE AMINOTRANSFERASE 2"/>
    <property type="match status" value="1"/>
</dbReference>
<feature type="modified residue" description="N6-(pyridoxal phosphate)lysine" evidence="5">
    <location>
        <position position="222"/>
    </location>
</feature>
<evidence type="ECO:0000259" key="6">
    <source>
        <dbReference type="Pfam" id="PF00155"/>
    </source>
</evidence>
<dbReference type="InterPro" id="IPR004839">
    <property type="entry name" value="Aminotransferase_I/II_large"/>
</dbReference>
<dbReference type="EMBL" id="QGMZ01000012">
    <property type="protein sequence ID" value="PWR75166.1"/>
    <property type="molecule type" value="Genomic_DNA"/>
</dbReference>
<evidence type="ECO:0000256" key="2">
    <source>
        <dbReference type="ARBA" id="ARBA00022576"/>
    </source>
</evidence>
<keyword evidence="8" id="KW-1185">Reference proteome</keyword>
<dbReference type="AlphaFoldDB" id="A0A2V2NC32"/>
<comment type="catalytic activity">
    <reaction evidence="5">
        <text>L-histidinol phosphate + 2-oxoglutarate = 3-(imidazol-4-yl)-2-oxopropyl phosphate + L-glutamate</text>
        <dbReference type="Rhea" id="RHEA:23744"/>
        <dbReference type="ChEBI" id="CHEBI:16810"/>
        <dbReference type="ChEBI" id="CHEBI:29985"/>
        <dbReference type="ChEBI" id="CHEBI:57766"/>
        <dbReference type="ChEBI" id="CHEBI:57980"/>
        <dbReference type="EC" id="2.6.1.9"/>
    </reaction>
</comment>
<dbReference type="GO" id="GO:0030170">
    <property type="term" value="F:pyridoxal phosphate binding"/>
    <property type="evidence" value="ECO:0007669"/>
    <property type="project" value="InterPro"/>
</dbReference>
<comment type="cofactor">
    <cofactor evidence="1 5">
        <name>pyridoxal 5'-phosphate</name>
        <dbReference type="ChEBI" id="CHEBI:597326"/>
    </cofactor>
</comment>
<protein>
    <recommendedName>
        <fullName evidence="5">Histidinol-phosphate aminotransferase</fullName>
        <ecNumber evidence="5">2.6.1.9</ecNumber>
    </recommendedName>
    <alternativeName>
        <fullName evidence="5">Imidazole acetol-phosphate transaminase</fullName>
    </alternativeName>
</protein>
<dbReference type="InterPro" id="IPR015424">
    <property type="entry name" value="PyrdxlP-dep_Trfase"/>
</dbReference>
<evidence type="ECO:0000313" key="8">
    <source>
        <dbReference type="Proteomes" id="UP000245934"/>
    </source>
</evidence>
<dbReference type="InterPro" id="IPR005861">
    <property type="entry name" value="HisP_aminotrans"/>
</dbReference>
<dbReference type="CDD" id="cd00609">
    <property type="entry name" value="AAT_like"/>
    <property type="match status" value="1"/>
</dbReference>
<evidence type="ECO:0000313" key="7">
    <source>
        <dbReference type="EMBL" id="PWR75166.1"/>
    </source>
</evidence>
<dbReference type="SUPFAM" id="SSF53383">
    <property type="entry name" value="PLP-dependent transferases"/>
    <property type="match status" value="1"/>
</dbReference>
<dbReference type="GO" id="GO:0004400">
    <property type="term" value="F:histidinol-phosphate transaminase activity"/>
    <property type="evidence" value="ECO:0007669"/>
    <property type="project" value="UniProtKB-UniRule"/>
</dbReference>
<dbReference type="EC" id="2.6.1.9" evidence="5"/>
<dbReference type="InterPro" id="IPR050106">
    <property type="entry name" value="HistidinolP_aminotransfase"/>
</dbReference>
<proteinExistence type="inferred from homology"/>
<evidence type="ECO:0000256" key="1">
    <source>
        <dbReference type="ARBA" id="ARBA00001933"/>
    </source>
</evidence>
<keyword evidence="2 5" id="KW-0032">Aminotransferase</keyword>
<feature type="domain" description="Aminotransferase class I/classII large" evidence="6">
    <location>
        <begin position="38"/>
        <end position="354"/>
    </location>
</feature>
<evidence type="ECO:0000256" key="5">
    <source>
        <dbReference type="HAMAP-Rule" id="MF_01023"/>
    </source>
</evidence>
<comment type="pathway">
    <text evidence="5">Amino-acid biosynthesis; L-histidine biosynthesis; L-histidine from 5-phospho-alpha-D-ribose 1-diphosphate: step 7/9.</text>
</comment>
<keyword evidence="4 5" id="KW-0663">Pyridoxal phosphate</keyword>
<dbReference type="Gene3D" id="3.90.1150.10">
    <property type="entry name" value="Aspartate Aminotransferase, domain 1"/>
    <property type="match status" value="1"/>
</dbReference>
<dbReference type="InterPro" id="IPR015422">
    <property type="entry name" value="PyrdxlP-dep_Trfase_small"/>
</dbReference>
<dbReference type="UniPathway" id="UPA00031">
    <property type="reaction ID" value="UER00012"/>
</dbReference>
<keyword evidence="5" id="KW-0028">Amino-acid biosynthesis</keyword>
<dbReference type="InterPro" id="IPR015421">
    <property type="entry name" value="PyrdxlP-dep_Trfase_major"/>
</dbReference>
<comment type="similarity">
    <text evidence="5">Belongs to the class-II pyridoxal-phosphate-dependent aminotransferase family. Histidinol-phosphate aminotransferase subfamily.</text>
</comment>
<accession>A0A2V2NC32</accession>
<evidence type="ECO:0000256" key="4">
    <source>
        <dbReference type="ARBA" id="ARBA00022898"/>
    </source>
</evidence>
<dbReference type="Proteomes" id="UP000245934">
    <property type="component" value="Unassembled WGS sequence"/>
</dbReference>
<evidence type="ECO:0000256" key="3">
    <source>
        <dbReference type="ARBA" id="ARBA00022679"/>
    </source>
</evidence>
<keyword evidence="3 5" id="KW-0808">Transferase</keyword>
<sequence>MQQSKQPAKLIRDMYRQGTSYVFAKKPGDIAKEYGFEKVARLASNENPFGPSKKALEEAASALSSMHQYPDTVHASLIRALKDYHGDFDFVTGVGMDGVIETCIRVLINPGDIVAISTPTFSFYGLAAAAQGAEIRNIPRSDDFTVDIQGFIAGARDAKISFLCSPNNPSGTVTSAGDIEIILQNITGMLFLDNAYVEFSDEEYRYLLKKYDNLLIGRTMSKVFGLAGCRVGYAFVPDWFKPVYDKAATPFTLNTISAAAATGALHDQEYIIKTIQYTRDWREKVMRESPKPVFPSGANFLMIDTAPLTGDQASEFFAKNGVLVRSCKSFPGLSDHYIRVCAGEEWENSRFLEVLRAL</sequence>
<dbReference type="GO" id="GO:0000105">
    <property type="term" value="P:L-histidine biosynthetic process"/>
    <property type="evidence" value="ECO:0007669"/>
    <property type="project" value="UniProtKB-UniRule"/>
</dbReference>
<dbReference type="Gene3D" id="3.40.640.10">
    <property type="entry name" value="Type I PLP-dependent aspartate aminotransferase-like (Major domain)"/>
    <property type="match status" value="1"/>
</dbReference>
<gene>
    <name evidence="5" type="primary">hisC</name>
    <name evidence="7" type="ORF">DLD82_06180</name>
</gene>
<comment type="caution">
    <text evidence="7">The sequence shown here is derived from an EMBL/GenBank/DDBJ whole genome shotgun (WGS) entry which is preliminary data.</text>
</comment>
<dbReference type="RefSeq" id="WP_109940244.1">
    <property type="nucleotide sequence ID" value="NZ_CP176366.1"/>
</dbReference>
<dbReference type="Pfam" id="PF00155">
    <property type="entry name" value="Aminotran_1_2"/>
    <property type="match status" value="1"/>
</dbReference>
<name>A0A2V2NC32_9EURY</name>
<keyword evidence="5" id="KW-0368">Histidine biosynthesis</keyword>
<dbReference type="PANTHER" id="PTHR43643:SF3">
    <property type="entry name" value="HISTIDINOL-PHOSPHATE AMINOTRANSFERASE"/>
    <property type="match status" value="1"/>
</dbReference>
<dbReference type="OrthoDB" id="9929at2157"/>
<dbReference type="GeneID" id="97609026"/>
<reference evidence="7 8" key="1">
    <citation type="submission" date="2018-05" db="EMBL/GenBank/DDBJ databases">
        <title>Draft genome of Methanospirillum stamsii Pt1.</title>
        <authorList>
            <person name="Dueholm M.S."/>
            <person name="Nielsen P.H."/>
            <person name="Bakmann L.F."/>
            <person name="Otzen D.E."/>
        </authorList>
    </citation>
    <scope>NUCLEOTIDE SEQUENCE [LARGE SCALE GENOMIC DNA]</scope>
    <source>
        <strain evidence="7 8">Pt1</strain>
    </source>
</reference>
<organism evidence="7 8">
    <name type="scientific">Methanospirillum stamsii</name>
    <dbReference type="NCBI Taxonomy" id="1277351"/>
    <lineage>
        <taxon>Archaea</taxon>
        <taxon>Methanobacteriati</taxon>
        <taxon>Methanobacteriota</taxon>
        <taxon>Stenosarchaea group</taxon>
        <taxon>Methanomicrobia</taxon>
        <taxon>Methanomicrobiales</taxon>
        <taxon>Methanospirillaceae</taxon>
        <taxon>Methanospirillum</taxon>
    </lineage>
</organism>
<dbReference type="HAMAP" id="MF_01023">
    <property type="entry name" value="HisC_aminotrans_2"/>
    <property type="match status" value="1"/>
</dbReference>